<dbReference type="PROSITE" id="PS50211">
    <property type="entry name" value="DENN"/>
    <property type="match status" value="1"/>
</dbReference>
<feature type="compositionally biased region" description="Low complexity" evidence="1">
    <location>
        <begin position="1"/>
        <end position="59"/>
    </location>
</feature>
<feature type="region of interest" description="Disordered" evidence="1">
    <location>
        <begin position="1"/>
        <end position="67"/>
    </location>
</feature>
<sequence>MEAEPSPSSSLSSSQQQQQQQQPVAGPSKTRTSRAPSRASRASVSASAASAEASTSSHAHNNSEGGSVGEHCSFVLLAEFDIDRGSTLAHVYPSPALVEGHDDHALAELMLPDGAHARSEDWTTFFLTDKGKGAAKTATDQGDRNHPPLTYVLNLVRTKHDASVRRGALVKAIAIGSRHPCLRVFKPILLLALDEYFNSPGPATLTKLYEAINSLDLSSAPTFSRSQKLILRCSDRKDLFADRFPLPSASIASDGSRPAMGRKASVVSVRSHAAQQGRASPFSWRDGGGGTKDTHLWETSIPYGKIDIPIRWPLDEWEDEIGEYSLSLLFQTFSSHPPAGPLHAHLHSNGSQTHPLTLLFNALQTYKRVIFLGHNLPAATVASHVLAASALGSGCGGVIPGFKERVHPYANLISLDTLEETEGFVAGVTNPRFEELRCWDVLCNIETGKITVSKHIEPAPLPAFNSQGAGSSSIGATTGGGIGSVNGSMGLSNDASTHGHHSSFSIDSSIDPGLFTAGGGGISSDGPSSSSIGGVSLRKGSLAGGNSLRTYRSGGTGSISGGISEFGAFASSSSGATTPGGIPDGRNDSPDNLFMEDLTAAVNARYSEQYVRARVMEYALHFTRLVTRHEEQFYPPAAMSGSVEGGAGGTALMASMLERFPHQPYLNGQLGSGIAFGDREGEARELACNAGRVEGFRSSPGYATWLAFDAKIARGETNITEVDVWHQIARLKGRGRPMHSSEAGLIFATLSKNVRSEGQVLEILSYLPSYSGGLTPLALGLYHSSSSVRNAACDLLSRLTAHTSVGLKMVQALPLYHRLAFARLRQERAEQLEQAAAARAGVQHQAVMTGATPAAAAPAGSAGSMQHLARSTPPPWSANSVSSAMMGRSPSRDREGAISPSVAMNAGRAEGKNGTGAAAVNSGLSAAYREMGLAQQQT</sequence>
<accession>A0A316V160</accession>
<keyword evidence="4" id="KW-1185">Reference proteome</keyword>
<proteinExistence type="predicted"/>
<feature type="domain" description="UDENN" evidence="2">
    <location>
        <begin position="73"/>
        <end position="554"/>
    </location>
</feature>
<feature type="compositionally biased region" description="Low complexity" evidence="1">
    <location>
        <begin position="853"/>
        <end position="864"/>
    </location>
</feature>
<reference evidence="3 4" key="1">
    <citation type="journal article" date="2018" name="Mol. Biol. Evol.">
        <title>Broad Genomic Sampling Reveals a Smut Pathogenic Ancestry of the Fungal Clade Ustilaginomycotina.</title>
        <authorList>
            <person name="Kijpornyongpan T."/>
            <person name="Mondo S.J."/>
            <person name="Barry K."/>
            <person name="Sandor L."/>
            <person name="Lee J."/>
            <person name="Lipzen A."/>
            <person name="Pangilinan J."/>
            <person name="LaButti K."/>
            <person name="Hainaut M."/>
            <person name="Henrissat B."/>
            <person name="Grigoriev I.V."/>
            <person name="Spatafora J.W."/>
            <person name="Aime M.C."/>
        </authorList>
    </citation>
    <scope>NUCLEOTIDE SEQUENCE [LARGE SCALE GENOMIC DNA]</scope>
    <source>
        <strain evidence="3 4">MCA 5214</strain>
    </source>
</reference>
<evidence type="ECO:0000313" key="4">
    <source>
        <dbReference type="Proteomes" id="UP000245884"/>
    </source>
</evidence>
<name>A0A316V160_9BASI</name>
<dbReference type="OrthoDB" id="66409at2759"/>
<evidence type="ECO:0000259" key="2">
    <source>
        <dbReference type="PROSITE" id="PS50211"/>
    </source>
</evidence>
<organism evidence="3 4">
    <name type="scientific">Jaminaea rosea</name>
    <dbReference type="NCBI Taxonomy" id="1569628"/>
    <lineage>
        <taxon>Eukaryota</taxon>
        <taxon>Fungi</taxon>
        <taxon>Dikarya</taxon>
        <taxon>Basidiomycota</taxon>
        <taxon>Ustilaginomycotina</taxon>
        <taxon>Exobasidiomycetes</taxon>
        <taxon>Microstromatales</taxon>
        <taxon>Microstromatales incertae sedis</taxon>
        <taxon>Jaminaea</taxon>
    </lineage>
</organism>
<dbReference type="GO" id="GO:0005886">
    <property type="term" value="C:plasma membrane"/>
    <property type="evidence" value="ECO:0007669"/>
    <property type="project" value="TreeGrafter"/>
</dbReference>
<dbReference type="GeneID" id="37029731"/>
<gene>
    <name evidence="3" type="ORF">BDZ90DRAFT_257027</name>
</gene>
<dbReference type="InterPro" id="IPR012860">
    <property type="entry name" value="Afi1_N"/>
</dbReference>
<dbReference type="Pfam" id="PF07792">
    <property type="entry name" value="Afi1"/>
    <property type="match status" value="1"/>
</dbReference>
<dbReference type="InterPro" id="IPR037516">
    <property type="entry name" value="Tripartite_DENN"/>
</dbReference>
<evidence type="ECO:0000313" key="3">
    <source>
        <dbReference type="EMBL" id="PWN29913.1"/>
    </source>
</evidence>
<dbReference type="PANTHER" id="PTHR28245:SF1">
    <property type="entry name" value="ARF3-INTERACTING PROTEIN 1"/>
    <property type="match status" value="1"/>
</dbReference>
<evidence type="ECO:0000256" key="1">
    <source>
        <dbReference type="SAM" id="MobiDB-lite"/>
    </source>
</evidence>
<feature type="region of interest" description="Disordered" evidence="1">
    <location>
        <begin position="570"/>
        <end position="590"/>
    </location>
</feature>
<dbReference type="STRING" id="1569628.A0A316V160"/>
<feature type="region of interest" description="Disordered" evidence="1">
    <location>
        <begin position="853"/>
        <end position="898"/>
    </location>
</feature>
<protein>
    <submittedName>
        <fullName evidence="3">Spindle pole body interacting protein</fullName>
    </submittedName>
</protein>
<dbReference type="InterPro" id="IPR052809">
    <property type="entry name" value="Actin_polarity_regulatory"/>
</dbReference>
<dbReference type="GO" id="GO:0051666">
    <property type="term" value="P:actin cortical patch localization"/>
    <property type="evidence" value="ECO:0007669"/>
    <property type="project" value="TreeGrafter"/>
</dbReference>
<dbReference type="PANTHER" id="PTHR28245">
    <property type="entry name" value="ARF3-INTERACTING PROTEIN 1"/>
    <property type="match status" value="1"/>
</dbReference>
<dbReference type="Pfam" id="PF08616">
    <property type="entry name" value="SPA"/>
    <property type="match status" value="1"/>
</dbReference>
<dbReference type="AlphaFoldDB" id="A0A316V160"/>
<dbReference type="Proteomes" id="UP000245884">
    <property type="component" value="Unassembled WGS sequence"/>
</dbReference>
<dbReference type="RefSeq" id="XP_025364525.1">
    <property type="nucleotide sequence ID" value="XM_025507908.1"/>
</dbReference>
<feature type="compositionally biased region" description="Low complexity" evidence="1">
    <location>
        <begin position="570"/>
        <end position="581"/>
    </location>
</feature>
<dbReference type="EMBL" id="KZ819662">
    <property type="protein sequence ID" value="PWN29913.1"/>
    <property type="molecule type" value="Genomic_DNA"/>
</dbReference>